<name>A0A540VTL4_9GAMM</name>
<dbReference type="EMBL" id="VIFK01000024">
    <property type="protein sequence ID" value="TQF00092.1"/>
    <property type="molecule type" value="Genomic_DNA"/>
</dbReference>
<comment type="caution">
    <text evidence="1">The sequence shown here is derived from an EMBL/GenBank/DDBJ whole genome shotgun (WGS) entry which is preliminary data.</text>
</comment>
<accession>A0A540VTL4</accession>
<sequence length="228" mass="24549">MPLPTPEQLKQLQHHLKEPFSNPKVKTDYGKVDRVKSALWAAAKQIGKTGASSGAQTAVTMASGVGHVTVAGTAFFPIGSALAPWIGAAMIAGQADGIYSLHDLRDMAKKDSKYPCSCGKCAEGLQYVIDKKEIKIAIKAVSIFTAGVPAMATGLNSVRKSFQSNRPKERYSKQFIESAENGCLNALAAIMLLCGKWSQNKAADVSQYIDPITCMVAEDGWRLLKSKW</sequence>
<evidence type="ECO:0000313" key="2">
    <source>
        <dbReference type="Proteomes" id="UP000315400"/>
    </source>
</evidence>
<dbReference type="AlphaFoldDB" id="A0A540VTL4"/>
<protein>
    <submittedName>
        <fullName evidence="1">Uncharacterized protein</fullName>
    </submittedName>
</protein>
<dbReference type="Proteomes" id="UP000315400">
    <property type="component" value="Unassembled WGS sequence"/>
</dbReference>
<evidence type="ECO:0000313" key="1">
    <source>
        <dbReference type="EMBL" id="TQF00092.1"/>
    </source>
</evidence>
<reference evidence="1 2" key="1">
    <citation type="submission" date="2019-06" db="EMBL/GenBank/DDBJ databases">
        <title>Metagenome assembled Genome of Spiribacter salinus SL48-SHIP from the microbial mat of Salt Lake 48 (Novosibirsk region, Russia).</title>
        <authorList>
            <person name="Shipova A."/>
            <person name="Rozanov A.S."/>
            <person name="Bryanskaya A.V."/>
            <person name="Peltek S.E."/>
        </authorList>
    </citation>
    <scope>NUCLEOTIDE SEQUENCE [LARGE SCALE GENOMIC DNA]</scope>
    <source>
        <strain evidence="1">SL48-SHIP-2</strain>
    </source>
</reference>
<gene>
    <name evidence="1" type="ORF">FKY71_05130</name>
</gene>
<organism evidence="1 2">
    <name type="scientific">Spiribacter salinus</name>
    <dbReference type="NCBI Taxonomy" id="1335746"/>
    <lineage>
        <taxon>Bacteria</taxon>
        <taxon>Pseudomonadati</taxon>
        <taxon>Pseudomonadota</taxon>
        <taxon>Gammaproteobacteria</taxon>
        <taxon>Chromatiales</taxon>
        <taxon>Ectothiorhodospiraceae</taxon>
        <taxon>Spiribacter</taxon>
    </lineage>
</organism>
<proteinExistence type="predicted"/>